<evidence type="ECO:0000256" key="1">
    <source>
        <dbReference type="ARBA" id="ARBA00007469"/>
    </source>
</evidence>
<evidence type="ECO:0000256" key="6">
    <source>
        <dbReference type="ARBA" id="ARBA00023239"/>
    </source>
</evidence>
<keyword evidence="11" id="KW-1185">Reference proteome</keyword>
<dbReference type="InterPro" id="IPR001568">
    <property type="entry name" value="RNase_T2-like"/>
</dbReference>
<evidence type="ECO:0000256" key="9">
    <source>
        <dbReference type="SAM" id="SignalP"/>
    </source>
</evidence>
<protein>
    <submittedName>
        <fullName evidence="10">Uncharacterized protein</fullName>
    </submittedName>
</protein>
<comment type="similarity">
    <text evidence="1 8">Belongs to the RNase T2 family.</text>
</comment>
<feature type="signal peptide" evidence="9">
    <location>
        <begin position="1"/>
        <end position="27"/>
    </location>
</feature>
<dbReference type="InterPro" id="IPR033697">
    <property type="entry name" value="Ribonuclease_T2_eukaryotic"/>
</dbReference>
<dbReference type="PROSITE" id="PS00531">
    <property type="entry name" value="RNASE_T2_2"/>
    <property type="match status" value="1"/>
</dbReference>
<gene>
    <name evidence="10" type="ORF">GOP47_0025897</name>
</gene>
<evidence type="ECO:0000256" key="5">
    <source>
        <dbReference type="ARBA" id="ARBA00023157"/>
    </source>
</evidence>
<evidence type="ECO:0000256" key="7">
    <source>
        <dbReference type="PIRSR" id="PIRSR633697-1"/>
    </source>
</evidence>
<keyword evidence="5" id="KW-1015">Disulfide bond</keyword>
<dbReference type="InterPro" id="IPR033130">
    <property type="entry name" value="RNase_T2_His_AS_2"/>
</dbReference>
<evidence type="ECO:0000256" key="2">
    <source>
        <dbReference type="ARBA" id="ARBA00022722"/>
    </source>
</evidence>
<keyword evidence="3" id="KW-0255">Endonuclease</keyword>
<reference evidence="10" key="1">
    <citation type="submission" date="2021-01" db="EMBL/GenBank/DDBJ databases">
        <title>Adiantum capillus-veneris genome.</title>
        <authorList>
            <person name="Fang Y."/>
            <person name="Liao Q."/>
        </authorList>
    </citation>
    <scope>NUCLEOTIDE SEQUENCE</scope>
    <source>
        <strain evidence="10">H3</strain>
        <tissue evidence="10">Leaf</tissue>
    </source>
</reference>
<dbReference type="GO" id="GO:0006401">
    <property type="term" value="P:RNA catabolic process"/>
    <property type="evidence" value="ECO:0007669"/>
    <property type="project" value="TreeGrafter"/>
</dbReference>
<keyword evidence="9" id="KW-0732">Signal</keyword>
<feature type="active site" evidence="7">
    <location>
        <position position="66"/>
    </location>
</feature>
<dbReference type="GO" id="GO:0016787">
    <property type="term" value="F:hydrolase activity"/>
    <property type="evidence" value="ECO:0007669"/>
    <property type="project" value="UniProtKB-KW"/>
</dbReference>
<dbReference type="GO" id="GO:0005576">
    <property type="term" value="C:extracellular region"/>
    <property type="evidence" value="ECO:0007669"/>
    <property type="project" value="TreeGrafter"/>
</dbReference>
<dbReference type="Gene3D" id="3.90.730.10">
    <property type="entry name" value="Ribonuclease T2-like"/>
    <property type="match status" value="1"/>
</dbReference>
<name>A0A9D4U1B8_ADICA</name>
<evidence type="ECO:0000256" key="3">
    <source>
        <dbReference type="ARBA" id="ARBA00022759"/>
    </source>
</evidence>
<dbReference type="PANTHER" id="PTHR11240">
    <property type="entry name" value="RIBONUCLEASE T2"/>
    <property type="match status" value="1"/>
</dbReference>
<dbReference type="GO" id="GO:0033897">
    <property type="term" value="F:ribonuclease T2 activity"/>
    <property type="evidence" value="ECO:0007669"/>
    <property type="project" value="InterPro"/>
</dbReference>
<dbReference type="Proteomes" id="UP000886520">
    <property type="component" value="Chromosome 25"/>
</dbReference>
<accession>A0A9D4U1B8</accession>
<feature type="active site" evidence="7">
    <location>
        <position position="123"/>
    </location>
</feature>
<keyword evidence="2" id="KW-0540">Nuclease</keyword>
<comment type="caution">
    <text evidence="10">The sequence shown here is derived from an EMBL/GenBank/DDBJ whole genome shotgun (WGS) entry which is preliminary data.</text>
</comment>
<dbReference type="CDD" id="cd01061">
    <property type="entry name" value="RNase_T2_euk"/>
    <property type="match status" value="1"/>
</dbReference>
<dbReference type="InterPro" id="IPR018188">
    <property type="entry name" value="RNase_T2_His_AS_1"/>
</dbReference>
<evidence type="ECO:0000256" key="8">
    <source>
        <dbReference type="RuleBase" id="RU004328"/>
    </source>
</evidence>
<dbReference type="SUPFAM" id="SSF55895">
    <property type="entry name" value="Ribonuclease Rh-like"/>
    <property type="match status" value="1"/>
</dbReference>
<feature type="active site" evidence="7">
    <location>
        <position position="119"/>
    </location>
</feature>
<dbReference type="PROSITE" id="PS00530">
    <property type="entry name" value="RNASE_T2_1"/>
    <property type="match status" value="1"/>
</dbReference>
<keyword evidence="6" id="KW-0456">Lyase</keyword>
<dbReference type="PANTHER" id="PTHR11240:SF75">
    <property type="entry name" value="RIBONUCLEASE 3"/>
    <property type="match status" value="1"/>
</dbReference>
<dbReference type="InterPro" id="IPR036430">
    <property type="entry name" value="RNase_T2-like_sf"/>
</dbReference>
<dbReference type="EMBL" id="JABFUD020000025">
    <property type="protein sequence ID" value="KAI5059578.1"/>
    <property type="molecule type" value="Genomic_DNA"/>
</dbReference>
<dbReference type="GO" id="GO:0003723">
    <property type="term" value="F:RNA binding"/>
    <property type="evidence" value="ECO:0007669"/>
    <property type="project" value="InterPro"/>
</dbReference>
<proteinExistence type="inferred from homology"/>
<evidence type="ECO:0000256" key="4">
    <source>
        <dbReference type="ARBA" id="ARBA00022801"/>
    </source>
</evidence>
<dbReference type="AlphaFoldDB" id="A0A9D4U1B8"/>
<dbReference type="OrthoDB" id="435754at2759"/>
<feature type="chain" id="PRO_5039489380" evidence="9">
    <location>
        <begin position="28"/>
        <end position="228"/>
    </location>
</feature>
<sequence>MAGSFVPQLLLALILACTSVFPSLSFAQSGFDFFYFVQQWPGSYCDLKQACCYPTTGKPASDFSIHGLWPNYNDGSYPSNCAGSSYESALISDLKEELQAYWDTLACPSGDGEKFWSHEWEKHGTCSGLDERSYFESTLALRKSIDLLAALQSAGIEPDDGSYEVEDVQEALKQAIGHRPGLECNTNISGKRQLYQVYVCVDTDASTLIDCPIFPSTSCPSSVTFPSF</sequence>
<dbReference type="Pfam" id="PF00445">
    <property type="entry name" value="Ribonuclease_T2"/>
    <property type="match status" value="1"/>
</dbReference>
<organism evidence="10 11">
    <name type="scientific">Adiantum capillus-veneris</name>
    <name type="common">Maidenhair fern</name>
    <dbReference type="NCBI Taxonomy" id="13818"/>
    <lineage>
        <taxon>Eukaryota</taxon>
        <taxon>Viridiplantae</taxon>
        <taxon>Streptophyta</taxon>
        <taxon>Embryophyta</taxon>
        <taxon>Tracheophyta</taxon>
        <taxon>Polypodiopsida</taxon>
        <taxon>Polypodiidae</taxon>
        <taxon>Polypodiales</taxon>
        <taxon>Pteridineae</taxon>
        <taxon>Pteridaceae</taxon>
        <taxon>Vittarioideae</taxon>
        <taxon>Adiantum</taxon>
    </lineage>
</organism>
<evidence type="ECO:0000313" key="11">
    <source>
        <dbReference type="Proteomes" id="UP000886520"/>
    </source>
</evidence>
<keyword evidence="4" id="KW-0378">Hydrolase</keyword>
<evidence type="ECO:0000313" key="10">
    <source>
        <dbReference type="EMBL" id="KAI5059578.1"/>
    </source>
</evidence>